<protein>
    <recommendedName>
        <fullName evidence="2">DUF4234 domain-containing protein</fullName>
    </recommendedName>
</protein>
<feature type="transmembrane region" description="Helical" evidence="1">
    <location>
        <begin position="12"/>
        <end position="31"/>
    </location>
</feature>
<keyword evidence="1" id="KW-1133">Transmembrane helix</keyword>
<keyword evidence="1" id="KW-0472">Membrane</keyword>
<reference evidence="4" key="1">
    <citation type="journal article" date="2019" name="Int. J. Syst. Evol. Microbiol.">
        <title>The Global Catalogue of Microorganisms (GCM) 10K type strain sequencing project: providing services to taxonomists for standard genome sequencing and annotation.</title>
        <authorList>
            <consortium name="The Broad Institute Genomics Platform"/>
            <consortium name="The Broad Institute Genome Sequencing Center for Infectious Disease"/>
            <person name="Wu L."/>
            <person name="Ma J."/>
        </authorList>
    </citation>
    <scope>NUCLEOTIDE SEQUENCE [LARGE SCALE GENOMIC DNA]</scope>
    <source>
        <strain evidence="4">JCM 18956</strain>
    </source>
</reference>
<organism evidence="3 4">
    <name type="scientific">Frondihabitans cladoniiphilus</name>
    <dbReference type="NCBI Taxonomy" id="715785"/>
    <lineage>
        <taxon>Bacteria</taxon>
        <taxon>Bacillati</taxon>
        <taxon>Actinomycetota</taxon>
        <taxon>Actinomycetes</taxon>
        <taxon>Micrococcales</taxon>
        <taxon>Microbacteriaceae</taxon>
        <taxon>Frondihabitans</taxon>
    </lineage>
</organism>
<dbReference type="EMBL" id="BAABLM010000010">
    <property type="protein sequence ID" value="GAA4684842.1"/>
    <property type="molecule type" value="Genomic_DNA"/>
</dbReference>
<comment type="caution">
    <text evidence="3">The sequence shown here is derived from an EMBL/GenBank/DDBJ whole genome shotgun (WGS) entry which is preliminary data.</text>
</comment>
<name>A0ABP8WAI6_9MICO</name>
<dbReference type="Pfam" id="PF14018">
    <property type="entry name" value="DUF4234"/>
    <property type="match status" value="1"/>
</dbReference>
<feature type="transmembrane region" description="Helical" evidence="1">
    <location>
        <begin position="68"/>
        <end position="94"/>
    </location>
</feature>
<keyword evidence="1" id="KW-0812">Transmembrane</keyword>
<dbReference type="InterPro" id="IPR025328">
    <property type="entry name" value="DUF4234"/>
</dbReference>
<feature type="domain" description="DUF4234" evidence="2">
    <location>
        <begin position="10"/>
        <end position="62"/>
    </location>
</feature>
<evidence type="ECO:0000256" key="1">
    <source>
        <dbReference type="SAM" id="Phobius"/>
    </source>
</evidence>
<gene>
    <name evidence="3" type="ORF">GCM10025780_33830</name>
</gene>
<evidence type="ECO:0000313" key="4">
    <source>
        <dbReference type="Proteomes" id="UP001501295"/>
    </source>
</evidence>
<dbReference type="Proteomes" id="UP001501295">
    <property type="component" value="Unassembled WGS sequence"/>
</dbReference>
<accession>A0ABP8WAI6</accession>
<evidence type="ECO:0000259" key="2">
    <source>
        <dbReference type="Pfam" id="PF14018"/>
    </source>
</evidence>
<proteinExistence type="predicted"/>
<dbReference type="RefSeq" id="WP_345377106.1">
    <property type="nucleotide sequence ID" value="NZ_BAABLM010000010.1"/>
</dbReference>
<feature type="transmembrane region" description="Helical" evidence="1">
    <location>
        <begin position="43"/>
        <end position="62"/>
    </location>
</feature>
<keyword evidence="4" id="KW-1185">Reference proteome</keyword>
<sequence length="115" mass="12436">MTNYLHLKRRSAVAVFFLQVITIGIYSIVWLAKTRGEVNRSGARAITTWWILCPFGVFWYLWSLAKGISVATGLGTGGNYALLLLLGNLGAAIVQARINDRIAVPFVASGVPAVA</sequence>
<evidence type="ECO:0000313" key="3">
    <source>
        <dbReference type="EMBL" id="GAA4684842.1"/>
    </source>
</evidence>